<feature type="domain" description="TonB-dependent receptor plug" evidence="18">
    <location>
        <begin position="143"/>
        <end position="236"/>
    </location>
</feature>
<evidence type="ECO:0000256" key="15">
    <source>
        <dbReference type="RuleBase" id="RU003357"/>
    </source>
</evidence>
<reference evidence="20" key="1">
    <citation type="journal article" date="2019" name="Int. J. Syst. Evol. Microbiol.">
        <title>The Global Catalogue of Microorganisms (GCM) 10K type strain sequencing project: providing services to taxonomists for standard genome sequencing and annotation.</title>
        <authorList>
            <consortium name="The Broad Institute Genomics Platform"/>
            <consortium name="The Broad Institute Genome Sequencing Center for Infectious Disease"/>
            <person name="Wu L."/>
            <person name="Ma J."/>
        </authorList>
    </citation>
    <scope>NUCLEOTIDE SEQUENCE [LARGE SCALE GENOMIC DNA]</scope>
    <source>
        <strain evidence="20">KCTC 42423</strain>
    </source>
</reference>
<sequence length="794" mass="88357">MKNLSMRIGNAILVITFLLLGSAGYSQATNSITGKVFTSDGQPAAYINVLINNTARGALTDQNGTYTFHNVDAGDYEFVFSLIGLKSQTINVQVAEEGITSVKDITLEVDEQKLQEVIVIAERLNQFARKETEQVARLPLKNINNPQSYTVVSSELLKEQINTDLPSALKSITGGGYVEGNQGFASVYARGFRADSNIKNGLRVYTKYPIDPQNIDRIEVIKGPSSVLFGAGYYGGLVNLVTKKPFEGKKLDVSYTLGSWDLNRFTVDFNTALDKENKTLLRVNGAYHSENSFQNQGFHRSFMVAPSITHKVSDKLDLEFNAEINHSKKTKNFARGIARGGIEGANSWDDINWDYNESYTSNEAAGDVKSQLYQLFANYKIKDNWISKTSISSNNYHLTDNYVYLEAIAKDTINRGIIQFSHGNGGTLDLRQDFQGIHTSDAIENKIVIGVNYVNTFWDFTIKNGPVVNGRSHWNFPYDQIVLNGENTIVPPITRRGLDEADGSIAARETGNKNLAAYISDAITIQKKLTLLGGIRFDRFMNDPSISNGISRGGYNQNNISYNAGIVYNPFGDKLGIFGNYMNGFKNVAPGIMDAEGEIVDFDPEEVNQWETGVKLNLLDGKIKSTVSYYNITIDNAIRRFNGFSTQDGEIVSSGIEADLIANPLPGLNMVLGYTYNHSEHKKHANPQFDGRQLTLTPETVANFWISYRVLKGQLSGLGAGFGGNHMSKIYQVSSLDNSFWANDYTTFDGTIFYDQPNYRIGFKINNMFDKEYYNAYGMPQKPLNVNVGFTYKL</sequence>
<feature type="signal peptide" evidence="16">
    <location>
        <begin position="1"/>
        <end position="28"/>
    </location>
</feature>
<keyword evidence="7 16" id="KW-0732">Signal</keyword>
<keyword evidence="8" id="KW-0408">Iron</keyword>
<keyword evidence="10 15" id="KW-0798">TonB box</keyword>
<evidence type="ECO:0000256" key="12">
    <source>
        <dbReference type="ARBA" id="ARBA00023170"/>
    </source>
</evidence>
<dbReference type="Gene3D" id="2.170.130.10">
    <property type="entry name" value="TonB-dependent receptor, plug domain"/>
    <property type="match status" value="1"/>
</dbReference>
<dbReference type="InterPro" id="IPR008969">
    <property type="entry name" value="CarboxyPept-like_regulatory"/>
</dbReference>
<evidence type="ECO:0000256" key="5">
    <source>
        <dbReference type="ARBA" id="ARBA00022496"/>
    </source>
</evidence>
<proteinExistence type="inferred from homology"/>
<dbReference type="Gene3D" id="2.40.170.20">
    <property type="entry name" value="TonB-dependent receptor, beta-barrel domain"/>
    <property type="match status" value="1"/>
</dbReference>
<dbReference type="Gene3D" id="2.60.40.1120">
    <property type="entry name" value="Carboxypeptidase-like, regulatory domain"/>
    <property type="match status" value="1"/>
</dbReference>
<evidence type="ECO:0000256" key="7">
    <source>
        <dbReference type="ARBA" id="ARBA00022729"/>
    </source>
</evidence>
<evidence type="ECO:0000256" key="13">
    <source>
        <dbReference type="ARBA" id="ARBA00023237"/>
    </source>
</evidence>
<dbReference type="Pfam" id="PF07715">
    <property type="entry name" value="Plug"/>
    <property type="match status" value="1"/>
</dbReference>
<evidence type="ECO:0000259" key="18">
    <source>
        <dbReference type="Pfam" id="PF07715"/>
    </source>
</evidence>
<evidence type="ECO:0000256" key="9">
    <source>
        <dbReference type="ARBA" id="ARBA00023065"/>
    </source>
</evidence>
<dbReference type="InterPro" id="IPR039426">
    <property type="entry name" value="TonB-dep_rcpt-like"/>
</dbReference>
<dbReference type="InterPro" id="IPR012910">
    <property type="entry name" value="Plug_dom"/>
</dbReference>
<evidence type="ECO:0000313" key="20">
    <source>
        <dbReference type="Proteomes" id="UP001597459"/>
    </source>
</evidence>
<dbReference type="InterPro" id="IPR010105">
    <property type="entry name" value="TonB_sidphr_rcpt"/>
</dbReference>
<comment type="similarity">
    <text evidence="2 14 15">Belongs to the TonB-dependent receptor family.</text>
</comment>
<dbReference type="RefSeq" id="WP_378253343.1">
    <property type="nucleotide sequence ID" value="NZ_JBHSJV010000001.1"/>
</dbReference>
<dbReference type="SUPFAM" id="SSF56935">
    <property type="entry name" value="Porins"/>
    <property type="match status" value="1"/>
</dbReference>
<dbReference type="EMBL" id="JBHULX010000022">
    <property type="protein sequence ID" value="MFD2591627.1"/>
    <property type="molecule type" value="Genomic_DNA"/>
</dbReference>
<keyword evidence="6 14" id="KW-0812">Transmembrane</keyword>
<evidence type="ECO:0000256" key="10">
    <source>
        <dbReference type="ARBA" id="ARBA00023077"/>
    </source>
</evidence>
<name>A0ABW5N9A7_9FLAO</name>
<evidence type="ECO:0000256" key="6">
    <source>
        <dbReference type="ARBA" id="ARBA00022692"/>
    </source>
</evidence>
<accession>A0ABW5N9A7</accession>
<comment type="subcellular location">
    <subcellularLocation>
        <location evidence="1 14">Cell outer membrane</location>
        <topology evidence="1 14">Multi-pass membrane protein</topology>
    </subcellularLocation>
</comment>
<keyword evidence="20" id="KW-1185">Reference proteome</keyword>
<dbReference type="Pfam" id="PF13715">
    <property type="entry name" value="CarbopepD_reg_2"/>
    <property type="match status" value="1"/>
</dbReference>
<dbReference type="CDD" id="cd01347">
    <property type="entry name" value="ligand_gated_channel"/>
    <property type="match status" value="1"/>
</dbReference>
<keyword evidence="9" id="KW-0406">Ion transport</keyword>
<keyword evidence="11 14" id="KW-0472">Membrane</keyword>
<evidence type="ECO:0000256" key="11">
    <source>
        <dbReference type="ARBA" id="ARBA00023136"/>
    </source>
</evidence>
<keyword evidence="4 14" id="KW-1134">Transmembrane beta strand</keyword>
<dbReference type="InterPro" id="IPR000531">
    <property type="entry name" value="Beta-barrel_TonB"/>
</dbReference>
<evidence type="ECO:0000259" key="17">
    <source>
        <dbReference type="Pfam" id="PF00593"/>
    </source>
</evidence>
<keyword evidence="5" id="KW-0410">Iron transport</keyword>
<gene>
    <name evidence="19" type="ORF">ACFSTE_12385</name>
</gene>
<evidence type="ECO:0000313" key="19">
    <source>
        <dbReference type="EMBL" id="MFD2591627.1"/>
    </source>
</evidence>
<dbReference type="NCBIfam" id="TIGR01783">
    <property type="entry name" value="TonB-siderophor"/>
    <property type="match status" value="1"/>
</dbReference>
<evidence type="ECO:0000256" key="3">
    <source>
        <dbReference type="ARBA" id="ARBA00022448"/>
    </source>
</evidence>
<evidence type="ECO:0000256" key="4">
    <source>
        <dbReference type="ARBA" id="ARBA00022452"/>
    </source>
</evidence>
<protein>
    <submittedName>
        <fullName evidence="19">TonB-dependent siderophore receptor</fullName>
    </submittedName>
</protein>
<organism evidence="19 20">
    <name type="scientific">Aquimarina hainanensis</name>
    <dbReference type="NCBI Taxonomy" id="1578017"/>
    <lineage>
        <taxon>Bacteria</taxon>
        <taxon>Pseudomonadati</taxon>
        <taxon>Bacteroidota</taxon>
        <taxon>Flavobacteriia</taxon>
        <taxon>Flavobacteriales</taxon>
        <taxon>Flavobacteriaceae</taxon>
        <taxon>Aquimarina</taxon>
    </lineage>
</organism>
<dbReference type="Pfam" id="PF00593">
    <property type="entry name" value="TonB_dep_Rec_b-barrel"/>
    <property type="match status" value="1"/>
</dbReference>
<evidence type="ECO:0000256" key="16">
    <source>
        <dbReference type="SAM" id="SignalP"/>
    </source>
</evidence>
<feature type="chain" id="PRO_5046282967" evidence="16">
    <location>
        <begin position="29"/>
        <end position="794"/>
    </location>
</feature>
<dbReference type="PROSITE" id="PS52016">
    <property type="entry name" value="TONB_DEPENDENT_REC_3"/>
    <property type="match status" value="1"/>
</dbReference>
<evidence type="ECO:0000256" key="8">
    <source>
        <dbReference type="ARBA" id="ARBA00023004"/>
    </source>
</evidence>
<dbReference type="Proteomes" id="UP001597459">
    <property type="component" value="Unassembled WGS sequence"/>
</dbReference>
<keyword evidence="12 19" id="KW-0675">Receptor</keyword>
<dbReference type="PANTHER" id="PTHR32552">
    <property type="entry name" value="FERRICHROME IRON RECEPTOR-RELATED"/>
    <property type="match status" value="1"/>
</dbReference>
<keyword evidence="3 14" id="KW-0813">Transport</keyword>
<dbReference type="SUPFAM" id="SSF49464">
    <property type="entry name" value="Carboxypeptidase regulatory domain-like"/>
    <property type="match status" value="1"/>
</dbReference>
<dbReference type="InterPro" id="IPR037066">
    <property type="entry name" value="Plug_dom_sf"/>
</dbReference>
<comment type="caution">
    <text evidence="19">The sequence shown here is derived from an EMBL/GenBank/DDBJ whole genome shotgun (WGS) entry which is preliminary data.</text>
</comment>
<keyword evidence="13 14" id="KW-0998">Cell outer membrane</keyword>
<dbReference type="PANTHER" id="PTHR32552:SF68">
    <property type="entry name" value="FERRICHROME OUTER MEMBRANE TRANSPORTER_PHAGE RECEPTOR"/>
    <property type="match status" value="1"/>
</dbReference>
<dbReference type="InterPro" id="IPR036942">
    <property type="entry name" value="Beta-barrel_TonB_sf"/>
</dbReference>
<feature type="domain" description="TonB-dependent receptor-like beta-barrel" evidence="17">
    <location>
        <begin position="337"/>
        <end position="767"/>
    </location>
</feature>
<evidence type="ECO:0000256" key="14">
    <source>
        <dbReference type="PROSITE-ProRule" id="PRU01360"/>
    </source>
</evidence>
<evidence type="ECO:0000256" key="2">
    <source>
        <dbReference type="ARBA" id="ARBA00009810"/>
    </source>
</evidence>
<evidence type="ECO:0000256" key="1">
    <source>
        <dbReference type="ARBA" id="ARBA00004571"/>
    </source>
</evidence>